<dbReference type="GO" id="GO:0004672">
    <property type="term" value="F:protein kinase activity"/>
    <property type="evidence" value="ECO:0007669"/>
    <property type="project" value="InterPro"/>
</dbReference>
<feature type="repeat" description="ANK" evidence="3">
    <location>
        <begin position="359"/>
        <end position="391"/>
    </location>
</feature>
<feature type="binding site" evidence="4">
    <location>
        <position position="551"/>
    </location>
    <ligand>
        <name>ATP</name>
        <dbReference type="ChEBI" id="CHEBI:30616"/>
    </ligand>
</feature>
<accession>A0A0N4ZEU3</accession>
<protein>
    <submittedName>
        <fullName evidence="7">Protein kinase domain-containing protein</fullName>
    </submittedName>
</protein>
<evidence type="ECO:0000256" key="2">
    <source>
        <dbReference type="ARBA" id="ARBA00023043"/>
    </source>
</evidence>
<dbReference type="SUPFAM" id="SSF56112">
    <property type="entry name" value="Protein kinase-like (PK-like)"/>
    <property type="match status" value="1"/>
</dbReference>
<dbReference type="InterPro" id="IPR002110">
    <property type="entry name" value="Ankyrin_rpt"/>
</dbReference>
<evidence type="ECO:0000256" key="3">
    <source>
        <dbReference type="PROSITE-ProRule" id="PRU00023"/>
    </source>
</evidence>
<dbReference type="PROSITE" id="PS50088">
    <property type="entry name" value="ANK_REPEAT"/>
    <property type="match status" value="6"/>
</dbReference>
<dbReference type="SUPFAM" id="SSF48403">
    <property type="entry name" value="Ankyrin repeat"/>
    <property type="match status" value="1"/>
</dbReference>
<evidence type="ECO:0000313" key="6">
    <source>
        <dbReference type="Proteomes" id="UP000038045"/>
    </source>
</evidence>
<sequence length="951" mass="105916">MGNYKSRPHLTCTDELKKRISESYAIVRSKLNEDSKPRLNQWSPLQQCVFQGSLEELKELLTDKKQLQELCPLRDLTLLHIASISHHPETQQKITYILTEASTEDSLLRFLISKKSKNGYTALHTAIYKNDISIVKIFLSFSFNPNEYSSENIPPPLHLASMSGNYEMVSLLIKSGADVHSSDFVHFTPLHSATYFAHEKVVDTLLKYGSDPNYSGGIKDCCLHIAASKSNLSITKLLLNGGSDPFLFDDEGNNALHFAAKAGHVSLMECILKKVSPNQQDLIMKTNVYGDSSLHTACYAGKLDCAKRLFMIAGSNILTMENSYSETPLMAACTAGKSMELVAFLLRQPGVDPNYQGKDGHSALHSACYHGHIRIVQYLLDNGADQNIVAKSLEVDNGSSYYRPSSIFSLMRLDSNGSLNTSSKSSSLSAVDDSSYVSQQQPLQTPIIWAYEKGHDQIVALLKYYASKKMDSDVCSEYSSGSSSYIPLPSPIGKLRSMTKEKTEILQLRAHLPLSFQMSLLDVELHEVIGSGSFGKVYKGIYKGTPVAIKKYKAISFGTKTEVDMFCREVSILYQMKHPNIVGFIGACLDDPSRFSIITEYVSGGSLFSLIHRQKLAFEMSLKLSIGADISKGMRYLHEKTSNPVLHRDLNSHNILLHSDGRAVISDFGESRFSRSYDGDDHMTKQPGNLRWMAPEVFTQCSKYDQKVDVFSFALVLWEIHSSELPFSHLKPAAAAAEMAYKRSRPPLPTYPTNQFPDHIIKVISMSWNQEPSQRPHFAEIMNILEGHIDKENRYNYNLGNISSVFDTLNITNDDVKELYPIGNVSNLTTQWERRLLPSIVSSSVCSNSNNTTKEVPIINYDNNSPSSKAIEALRQRLDSHGYVSQAAKAISAAKNASALRDRFILARGDSVAKRQTNFVKDDEILEINSTFASIASSGLKTGSEETLKEE</sequence>
<feature type="repeat" description="ANK" evidence="3">
    <location>
        <begin position="156"/>
        <end position="184"/>
    </location>
</feature>
<reference evidence="7" key="1">
    <citation type="submission" date="2017-02" db="UniProtKB">
        <authorList>
            <consortium name="WormBaseParasite"/>
        </authorList>
    </citation>
    <scope>IDENTIFICATION</scope>
</reference>
<dbReference type="GO" id="GO:0005524">
    <property type="term" value="F:ATP binding"/>
    <property type="evidence" value="ECO:0007669"/>
    <property type="project" value="UniProtKB-UniRule"/>
</dbReference>
<dbReference type="InterPro" id="IPR036770">
    <property type="entry name" value="Ankyrin_rpt-contain_sf"/>
</dbReference>
<dbReference type="PANTHER" id="PTHR24198:SF183">
    <property type="entry name" value="SUPPRESSOR_ENHANCER OF LIN-12"/>
    <property type="match status" value="1"/>
</dbReference>
<dbReference type="Pfam" id="PF00023">
    <property type="entry name" value="Ank"/>
    <property type="match status" value="1"/>
</dbReference>
<feature type="repeat" description="ANK" evidence="3">
    <location>
        <begin position="118"/>
        <end position="150"/>
    </location>
</feature>
<dbReference type="PANTHER" id="PTHR24198">
    <property type="entry name" value="ANKYRIN REPEAT AND PROTEIN KINASE DOMAIN-CONTAINING PROTEIN"/>
    <property type="match status" value="1"/>
</dbReference>
<dbReference type="InterPro" id="IPR011009">
    <property type="entry name" value="Kinase-like_dom_sf"/>
</dbReference>
<feature type="domain" description="Protein kinase" evidence="5">
    <location>
        <begin position="523"/>
        <end position="789"/>
    </location>
</feature>
<name>A0A0N4ZEU3_PARTI</name>
<dbReference type="SMART" id="SM00248">
    <property type="entry name" value="ANK"/>
    <property type="match status" value="10"/>
</dbReference>
<proteinExistence type="predicted"/>
<evidence type="ECO:0000259" key="5">
    <source>
        <dbReference type="PROSITE" id="PS50011"/>
    </source>
</evidence>
<keyword evidence="6" id="KW-1185">Reference proteome</keyword>
<dbReference type="Gene3D" id="1.25.40.20">
    <property type="entry name" value="Ankyrin repeat-containing domain"/>
    <property type="match status" value="3"/>
</dbReference>
<evidence type="ECO:0000256" key="4">
    <source>
        <dbReference type="PROSITE-ProRule" id="PRU10141"/>
    </source>
</evidence>
<dbReference type="WBParaSite" id="PTRK_0000627600.1">
    <property type="protein sequence ID" value="PTRK_0000627600.1"/>
    <property type="gene ID" value="PTRK_0000627600"/>
</dbReference>
<dbReference type="AlphaFoldDB" id="A0A0N4ZEU3"/>
<dbReference type="Proteomes" id="UP000038045">
    <property type="component" value="Unplaced"/>
</dbReference>
<dbReference type="Pfam" id="PF13637">
    <property type="entry name" value="Ank_4"/>
    <property type="match status" value="1"/>
</dbReference>
<feature type="repeat" description="ANK" evidence="3">
    <location>
        <begin position="185"/>
        <end position="217"/>
    </location>
</feature>
<evidence type="ECO:0000313" key="7">
    <source>
        <dbReference type="WBParaSite" id="PTRK_0000627600.1"/>
    </source>
</evidence>
<keyword evidence="2 3" id="KW-0040">ANK repeat</keyword>
<organism evidence="6 7">
    <name type="scientific">Parastrongyloides trichosuri</name>
    <name type="common">Possum-specific nematode worm</name>
    <dbReference type="NCBI Taxonomy" id="131310"/>
    <lineage>
        <taxon>Eukaryota</taxon>
        <taxon>Metazoa</taxon>
        <taxon>Ecdysozoa</taxon>
        <taxon>Nematoda</taxon>
        <taxon>Chromadorea</taxon>
        <taxon>Rhabditida</taxon>
        <taxon>Tylenchina</taxon>
        <taxon>Panagrolaimomorpha</taxon>
        <taxon>Strongyloidoidea</taxon>
        <taxon>Strongyloididae</taxon>
        <taxon>Parastrongyloides</taxon>
    </lineage>
</organism>
<dbReference type="Gene3D" id="1.10.510.10">
    <property type="entry name" value="Transferase(Phosphotransferase) domain 1"/>
    <property type="match status" value="1"/>
</dbReference>
<keyword evidence="4" id="KW-0547">Nucleotide-binding</keyword>
<keyword evidence="4" id="KW-0067">ATP-binding</keyword>
<feature type="repeat" description="ANK" evidence="3">
    <location>
        <begin position="223"/>
        <end position="250"/>
    </location>
</feature>
<dbReference type="PROSITE" id="PS50297">
    <property type="entry name" value="ANK_REP_REGION"/>
    <property type="match status" value="5"/>
</dbReference>
<dbReference type="InterPro" id="IPR017441">
    <property type="entry name" value="Protein_kinase_ATP_BS"/>
</dbReference>
<dbReference type="Pfam" id="PF12796">
    <property type="entry name" value="Ank_2"/>
    <property type="match status" value="2"/>
</dbReference>
<dbReference type="InterPro" id="IPR000719">
    <property type="entry name" value="Prot_kinase_dom"/>
</dbReference>
<dbReference type="STRING" id="131310.A0A0N4ZEU3"/>
<feature type="repeat" description="ANK" evidence="3">
    <location>
        <begin position="251"/>
        <end position="274"/>
    </location>
</feature>
<keyword evidence="1" id="KW-0677">Repeat</keyword>
<dbReference type="PRINTS" id="PR01415">
    <property type="entry name" value="ANKYRIN"/>
</dbReference>
<dbReference type="InterPro" id="IPR001245">
    <property type="entry name" value="Ser-Thr/Tyr_kinase_cat_dom"/>
</dbReference>
<evidence type="ECO:0000256" key="1">
    <source>
        <dbReference type="ARBA" id="ARBA00022737"/>
    </source>
</evidence>
<dbReference type="Pfam" id="PF07714">
    <property type="entry name" value="PK_Tyr_Ser-Thr"/>
    <property type="match status" value="1"/>
</dbReference>
<dbReference type="PROSITE" id="PS50011">
    <property type="entry name" value="PROTEIN_KINASE_DOM"/>
    <property type="match status" value="1"/>
</dbReference>
<dbReference type="PROSITE" id="PS00107">
    <property type="entry name" value="PROTEIN_KINASE_ATP"/>
    <property type="match status" value="1"/>
</dbReference>